<proteinExistence type="predicted"/>
<evidence type="ECO:0000313" key="3">
    <source>
        <dbReference type="Proteomes" id="UP000187941"/>
    </source>
</evidence>
<organism evidence="2 3">
    <name type="scientific">Spirosoma montaniterrae</name>
    <dbReference type="NCBI Taxonomy" id="1178516"/>
    <lineage>
        <taxon>Bacteria</taxon>
        <taxon>Pseudomonadati</taxon>
        <taxon>Bacteroidota</taxon>
        <taxon>Cytophagia</taxon>
        <taxon>Cytophagales</taxon>
        <taxon>Cytophagaceae</taxon>
        <taxon>Spirosoma</taxon>
    </lineage>
</organism>
<dbReference type="AlphaFoldDB" id="A0A1P9X4Y6"/>
<evidence type="ECO:0000256" key="1">
    <source>
        <dbReference type="SAM" id="SignalP"/>
    </source>
</evidence>
<feature type="signal peptide" evidence="1">
    <location>
        <begin position="1"/>
        <end position="20"/>
    </location>
</feature>
<keyword evidence="1" id="KW-0732">Signal</keyword>
<dbReference type="InterPro" id="IPR038636">
    <property type="entry name" value="Wzi_sf"/>
</dbReference>
<dbReference type="KEGG" id="smon:AWR27_24285"/>
<dbReference type="OrthoDB" id="596512at2"/>
<reference evidence="2 3" key="1">
    <citation type="submission" date="2016-01" db="EMBL/GenBank/DDBJ databases">
        <authorList>
            <person name="Oliw E.H."/>
        </authorList>
    </citation>
    <scope>NUCLEOTIDE SEQUENCE [LARGE SCALE GENOMIC DNA]</scope>
    <source>
        <strain evidence="2 3">DY10</strain>
    </source>
</reference>
<protein>
    <recommendedName>
        <fullName evidence="4">Capsule assembly Wzi family protein</fullName>
    </recommendedName>
</protein>
<sequence length="498" mass="55904">MRTIYLLMCFAPLGLTVVCAQPIRYEAEVGGMTASVRQTPFWLRANQYGTVPLNSPAATVRLGMYRDYKTRPDSAKSRRTSRFGWGFGINAVANAALSERGLASASEKWAAFFPDAYAKIRYGRLELFAGNRREVYGIGDTLLTSGFVAWSGNALPFPKIQLHTPDYVSLGFTKHLFAFRAGYAHGWFINTYIRGSYLHQKYLYARLGKPHWRVRFYGGLNHQVQWGGRADYLVGTALSVDGSLPTSFRDYLSIVTGSYPDAIQSSRFTDFDGTNRIGNHVGSYDVGVEWNGPKANWLLYRQHPYEDASGLSFQNLPDGLTGLRFLNHQPATHTFQIRRVVVEWLRTTNQSGPTFDLSARFQGQDNYFNNSQYREGWSYRVRTIGTPFIMPGTDLAPAVAGLSSAGFFPNNRLITWYAGLNGAFRNGPTLTVRASHSRNFGMYKRPYPAVFRQFSGLLSAQWPLGRRAGTLLSTSFALDRGELLPDSFGGFLSVRRTW</sequence>
<feature type="chain" id="PRO_5012614126" description="Capsule assembly Wzi family protein" evidence="1">
    <location>
        <begin position="21"/>
        <end position="498"/>
    </location>
</feature>
<dbReference type="Proteomes" id="UP000187941">
    <property type="component" value="Chromosome"/>
</dbReference>
<gene>
    <name evidence="2" type="ORF">AWR27_24285</name>
</gene>
<dbReference type="RefSeq" id="WP_077134185.1">
    <property type="nucleotide sequence ID" value="NZ_CP014263.1"/>
</dbReference>
<dbReference type="EMBL" id="CP014263">
    <property type="protein sequence ID" value="AQG82681.1"/>
    <property type="molecule type" value="Genomic_DNA"/>
</dbReference>
<evidence type="ECO:0000313" key="2">
    <source>
        <dbReference type="EMBL" id="AQG82681.1"/>
    </source>
</evidence>
<evidence type="ECO:0008006" key="4">
    <source>
        <dbReference type="Google" id="ProtNLM"/>
    </source>
</evidence>
<dbReference type="STRING" id="1178516.AWR27_24285"/>
<name>A0A1P9X4Y6_9BACT</name>
<keyword evidence="3" id="KW-1185">Reference proteome</keyword>
<accession>A0A1P9X4Y6</accession>
<dbReference type="Gene3D" id="2.40.160.130">
    <property type="entry name" value="Capsule assembly protein Wzi"/>
    <property type="match status" value="1"/>
</dbReference>